<dbReference type="AlphaFoldDB" id="A0A811NG51"/>
<protein>
    <recommendedName>
        <fullName evidence="3">NB-ARC domain-containing protein</fullName>
    </recommendedName>
</protein>
<dbReference type="Gene3D" id="3.40.50.300">
    <property type="entry name" value="P-loop containing nucleotide triphosphate hydrolases"/>
    <property type="match status" value="1"/>
</dbReference>
<dbReference type="Proteomes" id="UP000604825">
    <property type="component" value="Unassembled WGS sequence"/>
</dbReference>
<keyword evidence="2" id="KW-1185">Reference proteome</keyword>
<evidence type="ECO:0000313" key="1">
    <source>
        <dbReference type="EMBL" id="CAD6221654.1"/>
    </source>
</evidence>
<organism evidence="1 2">
    <name type="scientific">Miscanthus lutarioriparius</name>
    <dbReference type="NCBI Taxonomy" id="422564"/>
    <lineage>
        <taxon>Eukaryota</taxon>
        <taxon>Viridiplantae</taxon>
        <taxon>Streptophyta</taxon>
        <taxon>Embryophyta</taxon>
        <taxon>Tracheophyta</taxon>
        <taxon>Spermatophyta</taxon>
        <taxon>Magnoliopsida</taxon>
        <taxon>Liliopsida</taxon>
        <taxon>Poales</taxon>
        <taxon>Poaceae</taxon>
        <taxon>PACMAD clade</taxon>
        <taxon>Panicoideae</taxon>
        <taxon>Andropogonodae</taxon>
        <taxon>Andropogoneae</taxon>
        <taxon>Saccharinae</taxon>
        <taxon>Miscanthus</taxon>
    </lineage>
</organism>
<accession>A0A811NG51</accession>
<dbReference type="PANTHER" id="PTHR33377:SF92">
    <property type="entry name" value="NB-ARC DOMAIN-CONTAINING PROTEIN"/>
    <property type="match status" value="1"/>
</dbReference>
<gene>
    <name evidence="1" type="ORF">NCGR_LOCUS14891</name>
</gene>
<dbReference type="PANTHER" id="PTHR33377">
    <property type="entry name" value="OS10G0134700 PROTEIN-RELATED"/>
    <property type="match status" value="1"/>
</dbReference>
<dbReference type="OrthoDB" id="649712at2759"/>
<name>A0A811NG51_9POAL</name>
<dbReference type="SUPFAM" id="SSF52540">
    <property type="entry name" value="P-loop containing nucleoside triphosphate hydrolases"/>
    <property type="match status" value="1"/>
</dbReference>
<reference evidence="1" key="1">
    <citation type="submission" date="2020-10" db="EMBL/GenBank/DDBJ databases">
        <authorList>
            <person name="Han B."/>
            <person name="Lu T."/>
            <person name="Zhao Q."/>
            <person name="Huang X."/>
            <person name="Zhao Y."/>
        </authorList>
    </citation>
    <scope>NUCLEOTIDE SEQUENCE</scope>
</reference>
<comment type="caution">
    <text evidence="1">The sequence shown here is derived from an EMBL/GenBank/DDBJ whole genome shotgun (WGS) entry which is preliminary data.</text>
</comment>
<proteinExistence type="predicted"/>
<evidence type="ECO:0008006" key="3">
    <source>
        <dbReference type="Google" id="ProtNLM"/>
    </source>
</evidence>
<evidence type="ECO:0000313" key="2">
    <source>
        <dbReference type="Proteomes" id="UP000604825"/>
    </source>
</evidence>
<dbReference type="InterPro" id="IPR027417">
    <property type="entry name" value="P-loop_NTPase"/>
</dbReference>
<sequence length="638" mass="74369">MHRHRHTTTARGERLLHFEAGTTMLEYDLGSREMKVIIEEAMGRHITNQSMIHQLDMLRDAMHQDYYALDAFRYQPYYVEEDGKDQAVNYFISVSKSSDTQIVFFLDGQQVLQSLQLTENTEFQKHQNSPRVFLPRLPEQEGRTHMEDFLPTVLRELMTRPINFIINKCLKRPAMAMEDSLQRALLRAQVIDEEAMGRHITNQALIQQLGMLRDAMHRGYYALDAFRYQPHYGEEGNDPAIRGFMSLSKVPSPKDPYFFSRTAQSQVQLEDALDRLRSMMFDLNESVIFMMSYPRLYRQPCSMHILLGNCMFGRQMEAELVIKFLLHTHPHCSQDLEVMPIVGPPRVGKSTLVAHVCKDERVRDYFSEILWLCEFDFTNDELVCRQGCVMNHQNCMPNSNRGKRFLVVIELSGNLSEEAWNRLYLGSRGSFSSGSKIIVASRSNKIVKFGTTPALTLKFLSKEAYWYFFKTLTFGCMDPEKHPNLAQLAMEIARLQYGSFHGAYIMSYLLRDNFNIHFWRKVLSFLRGVIQKHVSEFGVHPFDLLYQNRPVQHGRMATPSEDFMICHQYHRSPQEEVPEIRIQDLLFGSIKRHGKFEVLVWRSQLPPYYSYVNACEIRKRKITGVKRKHSTKDGATLC</sequence>
<dbReference type="EMBL" id="CAJGYO010000003">
    <property type="protein sequence ID" value="CAD6221654.1"/>
    <property type="molecule type" value="Genomic_DNA"/>
</dbReference>